<keyword evidence="3" id="KW-1185">Reference proteome</keyword>
<dbReference type="AlphaFoldDB" id="A0A1I1WEE1"/>
<feature type="region of interest" description="Disordered" evidence="1">
    <location>
        <begin position="89"/>
        <end position="114"/>
    </location>
</feature>
<gene>
    <name evidence="2" type="ORF">SAMN04487819_105189</name>
</gene>
<proteinExistence type="predicted"/>
<evidence type="ECO:0000313" key="3">
    <source>
        <dbReference type="Proteomes" id="UP000198716"/>
    </source>
</evidence>
<reference evidence="3" key="1">
    <citation type="submission" date="2016-10" db="EMBL/GenBank/DDBJ databases">
        <authorList>
            <person name="Varghese N."/>
            <person name="Submissions S."/>
        </authorList>
    </citation>
    <scope>NUCLEOTIDE SEQUENCE [LARGE SCALE GENOMIC DNA]</scope>
    <source>
        <strain evidence="3">DSM 45004</strain>
    </source>
</reference>
<evidence type="ECO:0000256" key="1">
    <source>
        <dbReference type="SAM" id="MobiDB-lite"/>
    </source>
</evidence>
<evidence type="ECO:0000313" key="2">
    <source>
        <dbReference type="EMBL" id="SFD93349.1"/>
    </source>
</evidence>
<accession>A0A1I1WEE1</accession>
<dbReference type="EMBL" id="FOMZ01000005">
    <property type="protein sequence ID" value="SFD93349.1"/>
    <property type="molecule type" value="Genomic_DNA"/>
</dbReference>
<protein>
    <submittedName>
        <fullName evidence="2">Uncharacterized protein</fullName>
    </submittedName>
</protein>
<organism evidence="2 3">
    <name type="scientific">Actinopolyspora alba</name>
    <dbReference type="NCBI Taxonomy" id="673379"/>
    <lineage>
        <taxon>Bacteria</taxon>
        <taxon>Bacillati</taxon>
        <taxon>Actinomycetota</taxon>
        <taxon>Actinomycetes</taxon>
        <taxon>Actinopolysporales</taxon>
        <taxon>Actinopolysporaceae</taxon>
        <taxon>Actinopolyspora</taxon>
        <taxon>Actinopolyspora alba group</taxon>
    </lineage>
</organism>
<name>A0A1I1WEE1_9ACTN</name>
<dbReference type="Proteomes" id="UP000198716">
    <property type="component" value="Unassembled WGS sequence"/>
</dbReference>
<sequence length="128" mass="14694">MLRNKHAKHFEQWLEKLKRDGCRALQYRLTGDLVERLCVRHLTGPLRVIVAFHSAEHATIVLIGPHDDGDPGIDVYRHLYSLAGIETPSARTRTKPPCCDEEGHPPSDDEEIIDLVQRAQRLRRRRTG</sequence>